<dbReference type="SFLD" id="SFLDG01067">
    <property type="entry name" value="SPASM/twitch_domain_containing"/>
    <property type="match status" value="1"/>
</dbReference>
<dbReference type="SFLD" id="SFLDS00029">
    <property type="entry name" value="Radical_SAM"/>
    <property type="match status" value="1"/>
</dbReference>
<dbReference type="InterPro" id="IPR013785">
    <property type="entry name" value="Aldolase_TIM"/>
</dbReference>
<gene>
    <name evidence="6" type="ORF">ABID24_000121</name>
</gene>
<dbReference type="Gene3D" id="3.20.20.70">
    <property type="entry name" value="Aldolase class I"/>
    <property type="match status" value="1"/>
</dbReference>
<name>A0ABV2LXH9_9FIRM</name>
<keyword evidence="4" id="KW-0411">Iron-sulfur</keyword>
<dbReference type="Pfam" id="PF04055">
    <property type="entry name" value="Radical_SAM"/>
    <property type="match status" value="1"/>
</dbReference>
<protein>
    <submittedName>
        <fullName evidence="6">MoaA/NifB/PqqE/SkfB family radical SAM enzyme</fullName>
    </submittedName>
</protein>
<dbReference type="SUPFAM" id="SSF102114">
    <property type="entry name" value="Radical SAM enzymes"/>
    <property type="match status" value="1"/>
</dbReference>
<dbReference type="RefSeq" id="WP_022067835.1">
    <property type="nucleotide sequence ID" value="NZ_BAABXN010000001.1"/>
</dbReference>
<evidence type="ECO:0000256" key="2">
    <source>
        <dbReference type="ARBA" id="ARBA00022723"/>
    </source>
</evidence>
<evidence type="ECO:0000259" key="5">
    <source>
        <dbReference type="Pfam" id="PF04055"/>
    </source>
</evidence>
<comment type="caution">
    <text evidence="6">The sequence shown here is derived from an EMBL/GenBank/DDBJ whole genome shotgun (WGS) entry which is preliminary data.</text>
</comment>
<dbReference type="EMBL" id="JBEPMJ010000001">
    <property type="protein sequence ID" value="MET3748905.1"/>
    <property type="molecule type" value="Genomic_DNA"/>
</dbReference>
<dbReference type="PANTHER" id="PTHR11228">
    <property type="entry name" value="RADICAL SAM DOMAIN PROTEIN"/>
    <property type="match status" value="1"/>
</dbReference>
<evidence type="ECO:0000256" key="1">
    <source>
        <dbReference type="ARBA" id="ARBA00022691"/>
    </source>
</evidence>
<accession>A0ABV2LXH9</accession>
<organism evidence="6 7">
    <name type="scientific">Blautia caecimuris</name>
    <dbReference type="NCBI Taxonomy" id="1796615"/>
    <lineage>
        <taxon>Bacteria</taxon>
        <taxon>Bacillati</taxon>
        <taxon>Bacillota</taxon>
        <taxon>Clostridia</taxon>
        <taxon>Lachnospirales</taxon>
        <taxon>Lachnospiraceae</taxon>
        <taxon>Blautia</taxon>
    </lineage>
</organism>
<keyword evidence="3" id="KW-0408">Iron</keyword>
<evidence type="ECO:0000256" key="4">
    <source>
        <dbReference type="ARBA" id="ARBA00023014"/>
    </source>
</evidence>
<evidence type="ECO:0000313" key="7">
    <source>
        <dbReference type="Proteomes" id="UP001549106"/>
    </source>
</evidence>
<keyword evidence="1" id="KW-0949">S-adenosyl-L-methionine</keyword>
<dbReference type="Proteomes" id="UP001549106">
    <property type="component" value="Unassembled WGS sequence"/>
</dbReference>
<dbReference type="InterPro" id="IPR050377">
    <property type="entry name" value="Radical_SAM_PqqE_MftC-like"/>
</dbReference>
<dbReference type="InterPro" id="IPR007197">
    <property type="entry name" value="rSAM"/>
</dbReference>
<evidence type="ECO:0000256" key="3">
    <source>
        <dbReference type="ARBA" id="ARBA00023004"/>
    </source>
</evidence>
<sequence>MVLGIMVSKQCNFHCRHCMVDSSHEYSWIEDAVLEKFFEMLEYGCPDEVYILGGEPFLHINEIENMVARIQRYCRKIVIFTNGSFLMNQKLSDRVKALHVTIRISDDRFHREFWTNKFKEKLISSDYWVVSKDASEDMIPVGRAYEEFKHLKYNMGCSLLTGRYDKEFYPNAERYMVMMDGSVNLYCATIEGSLANVFEDKKITYDLLVEREKIFHNYLMKEVIHCQEDTYMGKMCNLCSKYKITEDAIFLNGKKVADTQDYRNFEV</sequence>
<keyword evidence="2" id="KW-0479">Metal-binding</keyword>
<proteinExistence type="predicted"/>
<keyword evidence="7" id="KW-1185">Reference proteome</keyword>
<feature type="domain" description="Radical SAM core" evidence="5">
    <location>
        <begin position="7"/>
        <end position="120"/>
    </location>
</feature>
<evidence type="ECO:0000313" key="6">
    <source>
        <dbReference type="EMBL" id="MET3748905.1"/>
    </source>
</evidence>
<dbReference type="CDD" id="cd01335">
    <property type="entry name" value="Radical_SAM"/>
    <property type="match status" value="1"/>
</dbReference>
<dbReference type="InterPro" id="IPR058240">
    <property type="entry name" value="rSAM_sf"/>
</dbReference>
<dbReference type="PANTHER" id="PTHR11228:SF7">
    <property type="entry name" value="PQQA PEPTIDE CYCLASE"/>
    <property type="match status" value="1"/>
</dbReference>
<reference evidence="6 7" key="1">
    <citation type="submission" date="2024-06" db="EMBL/GenBank/DDBJ databases">
        <title>Genomic Encyclopedia of Type Strains, Phase IV (KMG-IV): sequencing the most valuable type-strain genomes for metagenomic binning, comparative biology and taxonomic classification.</title>
        <authorList>
            <person name="Goeker M."/>
        </authorList>
    </citation>
    <scope>NUCLEOTIDE SEQUENCE [LARGE SCALE GENOMIC DNA]</scope>
    <source>
        <strain evidence="6 7">DSM 29492</strain>
    </source>
</reference>